<dbReference type="EMBL" id="CP097116">
    <property type="protein sequence ID" value="USS85085.1"/>
    <property type="molecule type" value="Genomic_DNA"/>
</dbReference>
<feature type="domain" description="Transglycosylase SLT" evidence="3">
    <location>
        <begin position="1265"/>
        <end position="1333"/>
    </location>
</feature>
<keyword evidence="6" id="KW-1185">Reference proteome</keyword>
<dbReference type="Pfam" id="PF20155">
    <property type="entry name" value="TMP_3"/>
    <property type="match status" value="1"/>
</dbReference>
<dbReference type="CDD" id="cd13402">
    <property type="entry name" value="LT_TF-like"/>
    <property type="match status" value="1"/>
</dbReference>
<protein>
    <submittedName>
        <fullName evidence="5">Tape measure protein</fullName>
    </submittedName>
</protein>
<feature type="transmembrane region" description="Helical" evidence="2">
    <location>
        <begin position="754"/>
        <end position="772"/>
    </location>
</feature>
<evidence type="ECO:0000256" key="2">
    <source>
        <dbReference type="SAM" id="Phobius"/>
    </source>
</evidence>
<name>A0ABY5BNE8_9LACO</name>
<dbReference type="Proteomes" id="UP001056707">
    <property type="component" value="Chromosome"/>
</dbReference>
<organism evidence="5 6">
    <name type="scientific">Fructilactobacillus myrtifloralis</name>
    <dbReference type="NCBI Taxonomy" id="2940301"/>
    <lineage>
        <taxon>Bacteria</taxon>
        <taxon>Bacillati</taxon>
        <taxon>Bacillota</taxon>
        <taxon>Bacilli</taxon>
        <taxon>Lactobacillales</taxon>
        <taxon>Lactobacillaceae</taxon>
        <taxon>Fructilactobacillus</taxon>
    </lineage>
</organism>
<evidence type="ECO:0000256" key="1">
    <source>
        <dbReference type="SAM" id="Coils"/>
    </source>
</evidence>
<dbReference type="InterPro" id="IPR013491">
    <property type="entry name" value="Tape_meas_N"/>
</dbReference>
<keyword evidence="1" id="KW-0175">Coiled coil</keyword>
<keyword evidence="2" id="KW-1133">Transmembrane helix</keyword>
<dbReference type="RefSeq" id="WP_252749980.1">
    <property type="nucleotide sequence ID" value="NZ_CP097116.1"/>
</dbReference>
<dbReference type="SUPFAM" id="SSF53955">
    <property type="entry name" value="Lysozyme-like"/>
    <property type="match status" value="1"/>
</dbReference>
<dbReference type="Gene3D" id="1.10.287.1490">
    <property type="match status" value="1"/>
</dbReference>
<dbReference type="Pfam" id="PF01464">
    <property type="entry name" value="SLT"/>
    <property type="match status" value="1"/>
</dbReference>
<evidence type="ECO:0000313" key="5">
    <source>
        <dbReference type="EMBL" id="USS85085.1"/>
    </source>
</evidence>
<keyword evidence="2" id="KW-0812">Transmembrane</keyword>
<evidence type="ECO:0000313" key="6">
    <source>
        <dbReference type="Proteomes" id="UP001056707"/>
    </source>
</evidence>
<sequence>MQTSFQMNTKIALDTVGAEDSLKSFNRAMQTNVNAMKNGIAQANALGDAYGANQAKIDGLGNVMTTLQNKIETLRNKQEGLDVTTKSGADQYLKLQTQIEKSESQLAKYSAQQEAATQKNNYYKSGLEELQRGYRLSSQASEAHVTRLEAEGRSLDATKAKLEGTKQGLTSLTEQLKIQDAELQNDKNKLDEARAKYDSLKSTLSQMKSAGRENTSEYKAQEEQLNRLKLSLDKASEAYMVQSTRVDKTKTSMAEAKSEIGQLNHQINEINPNPFKRLSNAIQETNEKGREHRSIFKAAFAANIVSNAVISGWAHLTGSIGEATRAGMEYDKQQQKMVAVWTTLTGHRKDAQGMVEDVNKLSVATGQSAEQTDELEQKFYHLHSSKDEAHDMTKAMLNMADAVGLNGQQIDAVSQDMTNALSRGKASAGEINQITQYFPMYREELAKSKNVTVQQLNEMVKQGKISADDMEKVFEKLGNVKYGKAAENMLSTMQGAERVIRARVPALIGAIEKPIMESKNPMYLAVSRWVSDPRTEAEFKKVGQSAAAGINTITKAFSKAFNVKDSQKAMDNMVNGLAKGITSISNSIAAHAKDIKGFFEVFKETGSGTFKVLIQTLKDLAPVIKIVGEAASEHPKAFAAFASSMIITSKASSIMNAALMPIAGTFRMIYGPFAAVNGLFKGFKGIKVAEDASKITKSWAKVGPAFRSTASGFSKMAKSATQTAVSVGKSMASMAVSVVKSLGRMSIAFATNPFGLAILGVTALVTAVVFAYNKIKPFRDFINGLGRGIVKVFKSVVDFFKHNWKDIGLIILNPFVGIPKMLYDKVKPFRDFVNTTRNLIFSGFSAIGKFFVSFWNGTSKAFSSGLHFVESIWHSTWTTVANVGKGIWNGITSFLSGFWNGIRNVFNSSLRFVSSIWTNSWNTVANIGKGIWNGITSFLGGFWNGIRNIFNSSLKFVSSIWSNTWNTVFNFGKGIWNGISGAFDGFIKGVRSVWDSVTHFLGKAWSDTWNGVINTAKSAVRTVGHVVADIANGVIKPINKMLDKIRDGINWILDKVGAHKIGKFEIPMVRYANGTPDTHQGGLAMVNDGPGSNFREMYKLPNGQIGMFPNKRNMIVPLPAGTSVLDGERSARMAKLMGIPTYKGGIGGFFSGLWDGAKDIVDDAEKIIKNPAKFMESTLSHFLGGFSSNIKLASEIITHFPGKLASESINWVKKLFTDFAGDGGGGRGAPSGHGVQRWRDQVVAALKANGLSSSDGMVNKVLRQIATESSGNEKAVQGAIGDINNVTGDLAKGLMQVTGSTFRANAFPGHNNPFNGYDSLLAGLNYAKKRYGKDLSFLGNGHGYANGGYINQHQLIEVAEGNMGEFVIPTDPAKRPRAEQLMDEINARFASDGASPHRNGSNGSGNGLEQQVQDLKGMVADLIKLQQQTIMAAKGTTVAVQSTAEDPRKRYIRDANNGAIEGYQNLLGGA</sequence>
<feature type="domain" description="Tape measure protein N-terminal" evidence="4">
    <location>
        <begin position="329"/>
        <end position="512"/>
    </location>
</feature>
<reference evidence="5" key="1">
    <citation type="submission" date="2022-05" db="EMBL/GenBank/DDBJ databases">
        <authorList>
            <person name="Oliphant S.A."/>
            <person name="Watson-Haigh N.S."/>
            <person name="Sumby K.M."/>
            <person name="Gardner J.M."/>
            <person name="Jiranek V."/>
        </authorList>
    </citation>
    <scope>NUCLEOTIDE SEQUENCE</scope>
    <source>
        <strain evidence="5">KI16_H9</strain>
    </source>
</reference>
<dbReference type="InterPro" id="IPR008258">
    <property type="entry name" value="Transglycosylase_SLT_dom_1"/>
</dbReference>
<gene>
    <name evidence="5" type="ORF">M3M35_07285</name>
</gene>
<feature type="coiled-coil region" evidence="1">
    <location>
        <begin position="169"/>
        <end position="266"/>
    </location>
</feature>
<feature type="coiled-coil region" evidence="1">
    <location>
        <begin position="57"/>
        <end position="119"/>
    </location>
</feature>
<evidence type="ECO:0000259" key="4">
    <source>
        <dbReference type="Pfam" id="PF20155"/>
    </source>
</evidence>
<proteinExistence type="predicted"/>
<dbReference type="SUPFAM" id="SSF57997">
    <property type="entry name" value="Tropomyosin"/>
    <property type="match status" value="1"/>
</dbReference>
<dbReference type="NCBIfam" id="TIGR02675">
    <property type="entry name" value="tape_meas_nterm"/>
    <property type="match status" value="1"/>
</dbReference>
<evidence type="ECO:0000259" key="3">
    <source>
        <dbReference type="Pfam" id="PF01464"/>
    </source>
</evidence>
<accession>A0ABY5BNE8</accession>
<keyword evidence="2" id="KW-0472">Membrane</keyword>
<dbReference type="InterPro" id="IPR023346">
    <property type="entry name" value="Lysozyme-like_dom_sf"/>
</dbReference>
<dbReference type="Gene3D" id="1.20.120.20">
    <property type="entry name" value="Apolipoprotein"/>
    <property type="match status" value="1"/>
</dbReference>